<evidence type="ECO:0000313" key="1">
    <source>
        <dbReference type="EMBL" id="KAI3678460.1"/>
    </source>
</evidence>
<keyword evidence="2" id="KW-1185">Reference proteome</keyword>
<reference evidence="2" key="1">
    <citation type="journal article" date="2022" name="Mol. Ecol. Resour.">
        <title>The genomes of chicory, endive, great burdock and yacon provide insights into Asteraceae palaeo-polyploidization history and plant inulin production.</title>
        <authorList>
            <person name="Fan W."/>
            <person name="Wang S."/>
            <person name="Wang H."/>
            <person name="Wang A."/>
            <person name="Jiang F."/>
            <person name="Liu H."/>
            <person name="Zhao H."/>
            <person name="Xu D."/>
            <person name="Zhang Y."/>
        </authorList>
    </citation>
    <scope>NUCLEOTIDE SEQUENCE [LARGE SCALE GENOMIC DNA]</scope>
    <source>
        <strain evidence="2">cv. Niubang</strain>
    </source>
</reference>
<sequence>MANIPIFALDTTYSPSSSINLMIQNSLPRTNKMLGKMGSVKKLAKKVKVKVSSTGTEPSHHEYLLRDQEDQLACSPSCTTPTGFLALYIGEERRRFVVPTGYLSHPLFKMLLDKASDEFGFEQKHGLVVPCSVTVFQQVVSAVECSNGKFDLSHLVQEFI</sequence>
<comment type="caution">
    <text evidence="1">The sequence shown here is derived from an EMBL/GenBank/DDBJ whole genome shotgun (WGS) entry which is preliminary data.</text>
</comment>
<dbReference type="EMBL" id="CM042060">
    <property type="protein sequence ID" value="KAI3678460.1"/>
    <property type="molecule type" value="Genomic_DNA"/>
</dbReference>
<accession>A0ACB8Y3Y0</accession>
<gene>
    <name evidence="1" type="ORF">L6452_37754</name>
</gene>
<protein>
    <submittedName>
        <fullName evidence="1">Uncharacterized protein</fullName>
    </submittedName>
</protein>
<dbReference type="Proteomes" id="UP001055879">
    <property type="component" value="Linkage Group LG14"/>
</dbReference>
<evidence type="ECO:0000313" key="2">
    <source>
        <dbReference type="Proteomes" id="UP001055879"/>
    </source>
</evidence>
<organism evidence="1 2">
    <name type="scientific">Arctium lappa</name>
    <name type="common">Greater burdock</name>
    <name type="synonym">Lappa major</name>
    <dbReference type="NCBI Taxonomy" id="4217"/>
    <lineage>
        <taxon>Eukaryota</taxon>
        <taxon>Viridiplantae</taxon>
        <taxon>Streptophyta</taxon>
        <taxon>Embryophyta</taxon>
        <taxon>Tracheophyta</taxon>
        <taxon>Spermatophyta</taxon>
        <taxon>Magnoliopsida</taxon>
        <taxon>eudicotyledons</taxon>
        <taxon>Gunneridae</taxon>
        <taxon>Pentapetalae</taxon>
        <taxon>asterids</taxon>
        <taxon>campanulids</taxon>
        <taxon>Asterales</taxon>
        <taxon>Asteraceae</taxon>
        <taxon>Carduoideae</taxon>
        <taxon>Cardueae</taxon>
        <taxon>Arctiinae</taxon>
        <taxon>Arctium</taxon>
    </lineage>
</organism>
<proteinExistence type="predicted"/>
<name>A0ACB8Y3Y0_ARCLA</name>
<reference evidence="1 2" key="2">
    <citation type="journal article" date="2022" name="Mol. Ecol. Resour.">
        <title>The genomes of chicory, endive, great burdock and yacon provide insights into Asteraceae paleo-polyploidization history and plant inulin production.</title>
        <authorList>
            <person name="Fan W."/>
            <person name="Wang S."/>
            <person name="Wang H."/>
            <person name="Wang A."/>
            <person name="Jiang F."/>
            <person name="Liu H."/>
            <person name="Zhao H."/>
            <person name="Xu D."/>
            <person name="Zhang Y."/>
        </authorList>
    </citation>
    <scope>NUCLEOTIDE SEQUENCE [LARGE SCALE GENOMIC DNA]</scope>
    <source>
        <strain evidence="2">cv. Niubang</strain>
    </source>
</reference>